<keyword evidence="1" id="KW-0238">DNA-binding</keyword>
<evidence type="ECO:0000313" key="2">
    <source>
        <dbReference type="Proteomes" id="UP000607645"/>
    </source>
</evidence>
<dbReference type="Gene3D" id="3.90.1150.30">
    <property type="match status" value="1"/>
</dbReference>
<protein>
    <submittedName>
        <fullName evidence="1">MmcQ/YjbR family DNA-binding protein</fullName>
    </submittedName>
</protein>
<dbReference type="RefSeq" id="WP_155145283.1">
    <property type="nucleotide sequence ID" value="NZ_JACOPQ010000001.1"/>
</dbReference>
<keyword evidence="2" id="KW-1185">Reference proteome</keyword>
<dbReference type="EMBL" id="JACOPQ010000001">
    <property type="protein sequence ID" value="MBC5735563.1"/>
    <property type="molecule type" value="Genomic_DNA"/>
</dbReference>
<dbReference type="AlphaFoldDB" id="A0A8J6JGA9"/>
<evidence type="ECO:0000313" key="1">
    <source>
        <dbReference type="EMBL" id="MBC5735563.1"/>
    </source>
</evidence>
<dbReference type="SUPFAM" id="SSF142906">
    <property type="entry name" value="YjbR-like"/>
    <property type="match status" value="1"/>
</dbReference>
<dbReference type="InterPro" id="IPR058532">
    <property type="entry name" value="YjbR/MT2646/Rv2570-like"/>
</dbReference>
<comment type="caution">
    <text evidence="1">The sequence shown here is derived from an EMBL/GenBank/DDBJ whole genome shotgun (WGS) entry which is preliminary data.</text>
</comment>
<dbReference type="Pfam" id="PF04237">
    <property type="entry name" value="YjbR"/>
    <property type="match status" value="1"/>
</dbReference>
<accession>A0A8J6JGA9</accession>
<organism evidence="1 2">
    <name type="scientific">Lawsonibacter faecis</name>
    <dbReference type="NCBI Taxonomy" id="2763052"/>
    <lineage>
        <taxon>Bacteria</taxon>
        <taxon>Bacillati</taxon>
        <taxon>Bacillota</taxon>
        <taxon>Clostridia</taxon>
        <taxon>Eubacteriales</taxon>
        <taxon>Oscillospiraceae</taxon>
        <taxon>Lawsonibacter</taxon>
    </lineage>
</organism>
<gene>
    <name evidence="1" type="ORF">H8S62_00890</name>
</gene>
<dbReference type="InterPro" id="IPR038056">
    <property type="entry name" value="YjbR-like_sf"/>
</dbReference>
<dbReference type="Proteomes" id="UP000607645">
    <property type="component" value="Unassembled WGS sequence"/>
</dbReference>
<sequence length="135" mass="15850">MSKLEFSVTPWSDGSMERYQWLDICLQDQSSTTKEFHPAWQAYRYLLCGKMYAYIGIDDRNGRPIITLKLEPMFSDLLRREYEDVIPGYYMSKLHWSTVYLDGNVPRGVITDMVSSSYKLVRSSLSQKQQRELAE</sequence>
<reference evidence="1" key="1">
    <citation type="submission" date="2020-08" db="EMBL/GenBank/DDBJ databases">
        <title>Genome public.</title>
        <authorList>
            <person name="Liu C."/>
            <person name="Sun Q."/>
        </authorList>
    </citation>
    <scope>NUCLEOTIDE SEQUENCE</scope>
    <source>
        <strain evidence="1">NSJ-52</strain>
    </source>
</reference>
<dbReference type="InterPro" id="IPR007351">
    <property type="entry name" value="YjbR"/>
</dbReference>
<dbReference type="PANTHER" id="PTHR35145:SF1">
    <property type="entry name" value="CYTOPLASMIC PROTEIN"/>
    <property type="match status" value="1"/>
</dbReference>
<dbReference type="PANTHER" id="PTHR35145">
    <property type="entry name" value="CYTOPLASMIC PROTEIN-RELATED"/>
    <property type="match status" value="1"/>
</dbReference>
<dbReference type="GO" id="GO:0003677">
    <property type="term" value="F:DNA binding"/>
    <property type="evidence" value="ECO:0007669"/>
    <property type="project" value="UniProtKB-KW"/>
</dbReference>
<proteinExistence type="predicted"/>
<name>A0A8J6JGA9_9FIRM</name>